<dbReference type="PROSITE" id="PS50271">
    <property type="entry name" value="ZF_UBP"/>
    <property type="match status" value="1"/>
</dbReference>
<feature type="region of interest" description="Disordered" evidence="6">
    <location>
        <begin position="796"/>
        <end position="822"/>
    </location>
</feature>
<dbReference type="OrthoDB" id="273556at2759"/>
<dbReference type="InterPro" id="IPR001607">
    <property type="entry name" value="Znf_UBP"/>
</dbReference>
<keyword evidence="2 4" id="KW-0863">Zinc-finger</keyword>
<keyword evidence="1" id="KW-0479">Metal-binding</keyword>
<dbReference type="Gene3D" id="3.30.40.10">
    <property type="entry name" value="Zinc/RING finger domain, C3HC4 (zinc finger)"/>
    <property type="match status" value="2"/>
</dbReference>
<proteinExistence type="predicted"/>
<evidence type="ECO:0000313" key="9">
    <source>
        <dbReference type="EMBL" id="TIA89887.1"/>
    </source>
</evidence>
<dbReference type="PROSITE" id="PS50089">
    <property type="entry name" value="ZF_RING_2"/>
    <property type="match status" value="1"/>
</dbReference>
<comment type="caution">
    <text evidence="9">The sequence shown here is derived from an EMBL/GenBank/DDBJ whole genome shotgun (WGS) entry which is preliminary data.</text>
</comment>
<accession>A0A4T0FMP5</accession>
<feature type="region of interest" description="Disordered" evidence="6">
    <location>
        <begin position="967"/>
        <end position="1028"/>
    </location>
</feature>
<dbReference type="GO" id="GO:0005737">
    <property type="term" value="C:cytoplasm"/>
    <property type="evidence" value="ECO:0007669"/>
    <property type="project" value="TreeGrafter"/>
</dbReference>
<dbReference type="InterPro" id="IPR019405">
    <property type="entry name" value="Lactonase_7-beta_prop"/>
</dbReference>
<dbReference type="SUPFAM" id="SSF51004">
    <property type="entry name" value="C-terminal (heme d1) domain of cytochrome cd1-nitrite reductase"/>
    <property type="match status" value="1"/>
</dbReference>
<dbReference type="Pfam" id="PF10282">
    <property type="entry name" value="Lactonase"/>
    <property type="match status" value="1"/>
</dbReference>
<dbReference type="GO" id="GO:0016567">
    <property type="term" value="P:protein ubiquitination"/>
    <property type="evidence" value="ECO:0007669"/>
    <property type="project" value="TreeGrafter"/>
</dbReference>
<dbReference type="Pfam" id="PF02148">
    <property type="entry name" value="zf-UBP"/>
    <property type="match status" value="1"/>
</dbReference>
<keyword evidence="5" id="KW-0175">Coiled coil</keyword>
<dbReference type="PANTHER" id="PTHR24007:SF7">
    <property type="entry name" value="BRCA1-ASSOCIATED PROTEIN"/>
    <property type="match status" value="1"/>
</dbReference>
<feature type="domain" description="RING-type" evidence="7">
    <location>
        <begin position="653"/>
        <end position="693"/>
    </location>
</feature>
<evidence type="ECO:0000256" key="1">
    <source>
        <dbReference type="ARBA" id="ARBA00022723"/>
    </source>
</evidence>
<dbReference type="CDD" id="cd16457">
    <property type="entry name" value="RING-H2_BRAP2"/>
    <property type="match status" value="1"/>
</dbReference>
<organism evidence="9 10">
    <name type="scientific">Wallemia hederae</name>
    <dbReference type="NCBI Taxonomy" id="1540922"/>
    <lineage>
        <taxon>Eukaryota</taxon>
        <taxon>Fungi</taxon>
        <taxon>Dikarya</taxon>
        <taxon>Basidiomycota</taxon>
        <taxon>Wallemiomycotina</taxon>
        <taxon>Wallemiomycetes</taxon>
        <taxon>Wallemiales</taxon>
        <taxon>Wallemiaceae</taxon>
        <taxon>Wallemia</taxon>
    </lineage>
</organism>
<dbReference type="GO" id="GO:0007265">
    <property type="term" value="P:Ras protein signal transduction"/>
    <property type="evidence" value="ECO:0007669"/>
    <property type="project" value="TreeGrafter"/>
</dbReference>
<evidence type="ECO:0000256" key="4">
    <source>
        <dbReference type="PROSITE-ProRule" id="PRU00502"/>
    </source>
</evidence>
<dbReference type="SMART" id="SM00184">
    <property type="entry name" value="RING"/>
    <property type="match status" value="1"/>
</dbReference>
<dbReference type="Pfam" id="PF07576">
    <property type="entry name" value="BRAP2"/>
    <property type="match status" value="1"/>
</dbReference>
<evidence type="ECO:0000256" key="2">
    <source>
        <dbReference type="ARBA" id="ARBA00022771"/>
    </source>
</evidence>
<reference evidence="9 10" key="1">
    <citation type="submission" date="2019-03" db="EMBL/GenBank/DDBJ databases">
        <title>Sequencing 23 genomes of Wallemia ichthyophaga.</title>
        <authorList>
            <person name="Gostincar C."/>
        </authorList>
    </citation>
    <scope>NUCLEOTIDE SEQUENCE [LARGE SCALE GENOMIC DNA]</scope>
    <source>
        <strain evidence="9 10">EXF-5753</strain>
    </source>
</reference>
<evidence type="ECO:0000256" key="5">
    <source>
        <dbReference type="SAM" id="Coils"/>
    </source>
</evidence>
<dbReference type="InterPro" id="IPR001841">
    <property type="entry name" value="Znf_RING"/>
</dbReference>
<dbReference type="InterPro" id="IPR011048">
    <property type="entry name" value="Haem_d1_sf"/>
</dbReference>
<dbReference type="InterPro" id="IPR047243">
    <property type="entry name" value="RING-H2_BRAP2"/>
</dbReference>
<sequence>MTSSDETKMTEMKFSNGAKVAAGLAGLSGSSAYTILAGSYNTSLTTYTFDSDKNTIAYGKQHELPQGFAPSWIQESPVNDSVIAVCSEAFPGSVASTILEDAESHKVVNSLPSGGDGPASGGFTADGNYFIAANYASGSVQAYTVADDATITALGQPQELKGSGPNKERQSSPHPHHVVASPVDDTAVYIPDLGSDRILQFAVKNDKLEKVAEFETPAGTGPRHGVFHPELPIFYVITELSSEVLVFSVADDGKLKQLSKVSIVPESKKDKSSMQASEIAISSDGKYIYAANRDVEPADANDQDHVAIISVSENGEDLTVKKHTKVGGIQPRAFVLFGANEEYMILGNTYPDDPNVVIFKRDADSGELEQVAKHSGQSPTSFIWLADMVVISASRETQRQNIFDDLSVWKHSRSRTHSKDKRFGRVSISYIDPFLADPFEELKHSVSTAILRRAPSPAKPMEQSTSSPSPPIAKYYPAAKEGTVEIDGIIHLYKDLNALEQSDDDALNELNFIQTSSSAAASAAERNSIVGILAVPSSMSPSDLLEFIRPALDAISHIRILRDAAPNRYITLIQFKDFRDAIEFKDMYDGTPFSSLGEEVCRVVRISSVQVQPESNSKSNLLDAGTGDGWISGSGGGGGSSSGGHQSIELPTCPVCLDRMDGTTTGLMTIPCNHSFHCACLSAWPNSRCPVCRYSLPKLQPESSSQPSLSQSGHTQCTSCGKYDDLWICLICGHVGCGRYGPGHAYRHYEETTHLFSLDLASQRVWDYAGDGYVHRLIQKSDGKVVELPSATSSYSQVASKSKQRSDIPEQDEEWSDKKPTAANDETVALEFSALLANQLETQRCYYEAKQSDLAARLESLETVVESQKDSRDREEALLKEVNRLEKKVAKSGEVLHLVRKQADEDKSVSRGLLTRIDKLSEQNEAQKQTIMAITAENTDLKESVRDLTFFVEAREKMPILADGELAGGSVGIAAPPPSYSQQKKKKKKKEKKPEAAATAATTTRATTAEAAEARPSAEPSTTASPRS</sequence>
<protein>
    <recommendedName>
        <fullName evidence="11">RING-type domain-containing protein</fullName>
    </recommendedName>
</protein>
<feature type="region of interest" description="Disordered" evidence="6">
    <location>
        <begin position="156"/>
        <end position="180"/>
    </location>
</feature>
<dbReference type="PANTHER" id="PTHR24007">
    <property type="entry name" value="BRCA1-ASSOCIATED PROTEIN"/>
    <property type="match status" value="1"/>
</dbReference>
<dbReference type="Pfam" id="PF13639">
    <property type="entry name" value="zf-RING_2"/>
    <property type="match status" value="1"/>
</dbReference>
<dbReference type="GO" id="GO:0061630">
    <property type="term" value="F:ubiquitin protein ligase activity"/>
    <property type="evidence" value="ECO:0007669"/>
    <property type="project" value="TreeGrafter"/>
</dbReference>
<feature type="compositionally biased region" description="Low complexity" evidence="6">
    <location>
        <begin position="996"/>
        <end position="1022"/>
    </location>
</feature>
<dbReference type="EMBL" id="SPNW01000023">
    <property type="protein sequence ID" value="TIA89887.1"/>
    <property type="molecule type" value="Genomic_DNA"/>
</dbReference>
<dbReference type="AlphaFoldDB" id="A0A4T0FMP5"/>
<evidence type="ECO:0000256" key="6">
    <source>
        <dbReference type="SAM" id="MobiDB-lite"/>
    </source>
</evidence>
<dbReference type="InterPro" id="IPR015943">
    <property type="entry name" value="WD40/YVTN_repeat-like_dom_sf"/>
</dbReference>
<dbReference type="GO" id="GO:0008270">
    <property type="term" value="F:zinc ion binding"/>
    <property type="evidence" value="ECO:0007669"/>
    <property type="project" value="UniProtKB-KW"/>
</dbReference>
<name>A0A4T0FMP5_9BASI</name>
<evidence type="ECO:0000313" key="10">
    <source>
        <dbReference type="Proteomes" id="UP000310189"/>
    </source>
</evidence>
<evidence type="ECO:0000259" key="7">
    <source>
        <dbReference type="PROSITE" id="PS50089"/>
    </source>
</evidence>
<dbReference type="InterPro" id="IPR013083">
    <property type="entry name" value="Znf_RING/FYVE/PHD"/>
</dbReference>
<evidence type="ECO:0000256" key="3">
    <source>
        <dbReference type="ARBA" id="ARBA00022833"/>
    </source>
</evidence>
<dbReference type="SMART" id="SM00290">
    <property type="entry name" value="ZnF_UBP"/>
    <property type="match status" value="1"/>
</dbReference>
<evidence type="ECO:0008006" key="11">
    <source>
        <dbReference type="Google" id="ProtNLM"/>
    </source>
</evidence>
<feature type="domain" description="UBP-type" evidence="8">
    <location>
        <begin position="687"/>
        <end position="794"/>
    </location>
</feature>
<keyword evidence="10" id="KW-1185">Reference proteome</keyword>
<gene>
    <name evidence="9" type="ORF">E3P99_01858</name>
</gene>
<dbReference type="InterPro" id="IPR011422">
    <property type="entry name" value="BRAP2/ETP1_RRM"/>
</dbReference>
<dbReference type="SUPFAM" id="SSF57850">
    <property type="entry name" value="RING/U-box"/>
    <property type="match status" value="2"/>
</dbReference>
<keyword evidence="3" id="KW-0862">Zinc</keyword>
<dbReference type="Gene3D" id="2.130.10.10">
    <property type="entry name" value="YVTN repeat-like/Quinoprotein amine dehydrogenase"/>
    <property type="match status" value="1"/>
</dbReference>
<dbReference type="Proteomes" id="UP000310189">
    <property type="component" value="Unassembled WGS sequence"/>
</dbReference>
<feature type="coiled-coil region" evidence="5">
    <location>
        <begin position="858"/>
        <end position="888"/>
    </location>
</feature>
<evidence type="ECO:0000259" key="8">
    <source>
        <dbReference type="PROSITE" id="PS50271"/>
    </source>
</evidence>